<name>A0AAV7RRF6_PLEWA</name>
<keyword evidence="3" id="KW-1185">Reference proteome</keyword>
<dbReference type="Proteomes" id="UP001066276">
    <property type="component" value="Chromosome 5"/>
</dbReference>
<protein>
    <submittedName>
        <fullName evidence="2">Uncharacterized protein</fullName>
    </submittedName>
</protein>
<gene>
    <name evidence="2" type="ORF">NDU88_007321</name>
</gene>
<dbReference type="AlphaFoldDB" id="A0AAV7RRF6"/>
<proteinExistence type="predicted"/>
<evidence type="ECO:0000313" key="2">
    <source>
        <dbReference type="EMBL" id="KAJ1154575.1"/>
    </source>
</evidence>
<evidence type="ECO:0000256" key="1">
    <source>
        <dbReference type="SAM" id="MobiDB-lite"/>
    </source>
</evidence>
<dbReference type="EMBL" id="JANPWB010000009">
    <property type="protein sequence ID" value="KAJ1154575.1"/>
    <property type="molecule type" value="Genomic_DNA"/>
</dbReference>
<feature type="region of interest" description="Disordered" evidence="1">
    <location>
        <begin position="66"/>
        <end position="109"/>
    </location>
</feature>
<accession>A0AAV7RRF6</accession>
<sequence>MLGARNRFGLLSSTCLVELRRWRGSPGGVGCLSLLHCLGLMAADGDPGLPFETGVTQPYIRVTASQGERSDLVEPQESGQVGSEVDSHKELRGTTGHKRGEIEGLLAPC</sequence>
<evidence type="ECO:0000313" key="3">
    <source>
        <dbReference type="Proteomes" id="UP001066276"/>
    </source>
</evidence>
<reference evidence="2" key="1">
    <citation type="journal article" date="2022" name="bioRxiv">
        <title>Sequencing and chromosome-scale assembly of the giantPleurodeles waltlgenome.</title>
        <authorList>
            <person name="Brown T."/>
            <person name="Elewa A."/>
            <person name="Iarovenko S."/>
            <person name="Subramanian E."/>
            <person name="Araus A.J."/>
            <person name="Petzold A."/>
            <person name="Susuki M."/>
            <person name="Suzuki K.-i.T."/>
            <person name="Hayashi T."/>
            <person name="Toyoda A."/>
            <person name="Oliveira C."/>
            <person name="Osipova E."/>
            <person name="Leigh N.D."/>
            <person name="Simon A."/>
            <person name="Yun M.H."/>
        </authorList>
    </citation>
    <scope>NUCLEOTIDE SEQUENCE</scope>
    <source>
        <strain evidence="2">20211129_DDA</strain>
        <tissue evidence="2">Liver</tissue>
    </source>
</reference>
<feature type="compositionally biased region" description="Basic and acidic residues" evidence="1">
    <location>
        <begin position="85"/>
        <end position="102"/>
    </location>
</feature>
<comment type="caution">
    <text evidence="2">The sequence shown here is derived from an EMBL/GenBank/DDBJ whole genome shotgun (WGS) entry which is preliminary data.</text>
</comment>
<organism evidence="2 3">
    <name type="scientific">Pleurodeles waltl</name>
    <name type="common">Iberian ribbed newt</name>
    <dbReference type="NCBI Taxonomy" id="8319"/>
    <lineage>
        <taxon>Eukaryota</taxon>
        <taxon>Metazoa</taxon>
        <taxon>Chordata</taxon>
        <taxon>Craniata</taxon>
        <taxon>Vertebrata</taxon>
        <taxon>Euteleostomi</taxon>
        <taxon>Amphibia</taxon>
        <taxon>Batrachia</taxon>
        <taxon>Caudata</taxon>
        <taxon>Salamandroidea</taxon>
        <taxon>Salamandridae</taxon>
        <taxon>Pleurodelinae</taxon>
        <taxon>Pleurodeles</taxon>
    </lineage>
</organism>